<dbReference type="GO" id="GO:0005506">
    <property type="term" value="F:iron ion binding"/>
    <property type="evidence" value="ECO:0007669"/>
    <property type="project" value="UniProtKB-UniRule"/>
</dbReference>
<evidence type="ECO:0000256" key="2">
    <source>
        <dbReference type="ARBA" id="ARBA00022485"/>
    </source>
</evidence>
<evidence type="ECO:0000256" key="5">
    <source>
        <dbReference type="ARBA" id="ARBA00022737"/>
    </source>
</evidence>
<keyword evidence="8 12" id="KW-0411">Iron-sulfur</keyword>
<dbReference type="EC" id="7.1.1.-" evidence="12"/>
<dbReference type="HAMAP" id="MF_01351">
    <property type="entry name" value="NDH1_NuoI"/>
    <property type="match status" value="1"/>
</dbReference>
<dbReference type="GO" id="GO:0051539">
    <property type="term" value="F:4 iron, 4 sulfur cluster binding"/>
    <property type="evidence" value="ECO:0007669"/>
    <property type="project" value="UniProtKB-KW"/>
</dbReference>
<keyword evidence="9 12" id="KW-0520">NAD</keyword>
<comment type="similarity">
    <text evidence="12">Belongs to the complex I 23 kDa subunit family.</text>
</comment>
<feature type="binding site" evidence="12">
    <location>
        <position position="91"/>
    </location>
    <ligand>
        <name>[4Fe-4S] cluster</name>
        <dbReference type="ChEBI" id="CHEBI:49883"/>
        <label>2</label>
    </ligand>
</feature>
<keyword evidence="4 12" id="KW-0479">Metal-binding</keyword>
<dbReference type="InterPro" id="IPR017900">
    <property type="entry name" value="4Fe4S_Fe_S_CS"/>
</dbReference>
<dbReference type="EMBL" id="PXYX01000028">
    <property type="protein sequence ID" value="PSR25595.1"/>
    <property type="molecule type" value="Genomic_DNA"/>
</dbReference>
<dbReference type="PROSITE" id="PS00198">
    <property type="entry name" value="4FE4S_FER_1"/>
    <property type="match status" value="1"/>
</dbReference>
<comment type="function">
    <text evidence="12">NDH-1 shuttles electrons from NADH, via FMN and iron-sulfur (Fe-S) centers, to quinones in the respiratory chain. The immediate electron acceptor for the enzyme in this species is believed to be ubiquinone. Couples the redox reaction to proton translocation (for every two electrons transferred, four hydrogen ions are translocated across the cytoplasmic membrane), and thus conserves the redox energy in a proton gradient.</text>
</comment>
<keyword evidence="1 12" id="KW-1003">Cell membrane</keyword>
<keyword evidence="6 12" id="KW-1278">Translocase</keyword>
<evidence type="ECO:0000256" key="11">
    <source>
        <dbReference type="ARBA" id="ARBA00023136"/>
    </source>
</evidence>
<evidence type="ECO:0000256" key="10">
    <source>
        <dbReference type="ARBA" id="ARBA00023075"/>
    </source>
</evidence>
<dbReference type="InterPro" id="IPR017896">
    <property type="entry name" value="4Fe4S_Fe-S-bd"/>
</dbReference>
<evidence type="ECO:0000256" key="7">
    <source>
        <dbReference type="ARBA" id="ARBA00023004"/>
    </source>
</evidence>
<feature type="binding site" evidence="12">
    <location>
        <position position="94"/>
    </location>
    <ligand>
        <name>[4Fe-4S] cluster</name>
        <dbReference type="ChEBI" id="CHEBI:49883"/>
        <label>2</label>
    </ligand>
</feature>
<comment type="subcellular location">
    <subcellularLocation>
        <location evidence="12">Cell membrane</location>
        <topology evidence="12">Peripheral membrane protein</topology>
    </subcellularLocation>
</comment>
<dbReference type="Proteomes" id="UP000242705">
    <property type="component" value="Unassembled WGS sequence"/>
</dbReference>
<reference evidence="14 15" key="1">
    <citation type="journal article" date="2014" name="BMC Genomics">
        <title>Comparison of environmental and isolate Sulfobacillus genomes reveals diverse carbon, sulfur, nitrogen, and hydrogen metabolisms.</title>
        <authorList>
            <person name="Justice N.B."/>
            <person name="Norman A."/>
            <person name="Brown C.T."/>
            <person name="Singh A."/>
            <person name="Thomas B.C."/>
            <person name="Banfield J.F."/>
        </authorList>
    </citation>
    <scope>NUCLEOTIDE SEQUENCE [LARGE SCALE GENOMIC DNA]</scope>
    <source>
        <strain evidence="14">AMDSBA5</strain>
    </source>
</reference>
<comment type="caution">
    <text evidence="14">The sequence shown here is derived from an EMBL/GenBank/DDBJ whole genome shotgun (WGS) entry which is preliminary data.</text>
</comment>
<sequence length="137" mass="16001">MRVTHIGRGFLTGLKITGLHLFRRPVTRPYPEQRAYTPPRFRGVHRLVEQDCVVCRACERICPVNCITIQGYRGEDRRFVLKQFDIDYSLCMFCDLCVEVCPPQCLSMGPEFEIAASTRHDLVRSRDHLKHTREEFS</sequence>
<dbReference type="GO" id="GO:0005886">
    <property type="term" value="C:plasma membrane"/>
    <property type="evidence" value="ECO:0007669"/>
    <property type="project" value="UniProtKB-SubCell"/>
</dbReference>
<evidence type="ECO:0000313" key="15">
    <source>
        <dbReference type="Proteomes" id="UP000242705"/>
    </source>
</evidence>
<dbReference type="NCBIfam" id="TIGR01971">
    <property type="entry name" value="NuoI"/>
    <property type="match status" value="1"/>
</dbReference>
<gene>
    <name evidence="12" type="primary">nuoI</name>
    <name evidence="14" type="ORF">C7B47_11950</name>
</gene>
<proteinExistence type="inferred from homology"/>
<organism evidence="14 15">
    <name type="scientific">Sulfobacillus thermosulfidooxidans</name>
    <dbReference type="NCBI Taxonomy" id="28034"/>
    <lineage>
        <taxon>Bacteria</taxon>
        <taxon>Bacillati</taxon>
        <taxon>Bacillota</taxon>
        <taxon>Clostridia</taxon>
        <taxon>Eubacteriales</taxon>
        <taxon>Clostridiales Family XVII. Incertae Sedis</taxon>
        <taxon>Sulfobacillus</taxon>
    </lineage>
</organism>
<name>A0A2T2WTM9_SULTH</name>
<dbReference type="SUPFAM" id="SSF54862">
    <property type="entry name" value="4Fe-4S ferredoxins"/>
    <property type="match status" value="1"/>
</dbReference>
<keyword evidence="11 12" id="KW-0472">Membrane</keyword>
<dbReference type="GO" id="GO:0050136">
    <property type="term" value="F:NADH dehydrogenase (quinone) (non-electrogenic) activity"/>
    <property type="evidence" value="ECO:0007669"/>
    <property type="project" value="UniProtKB-UniRule"/>
</dbReference>
<dbReference type="PROSITE" id="PS51379">
    <property type="entry name" value="4FE4S_FER_2"/>
    <property type="match status" value="2"/>
</dbReference>
<dbReference type="Pfam" id="PF12838">
    <property type="entry name" value="Fer4_7"/>
    <property type="match status" value="1"/>
</dbReference>
<evidence type="ECO:0000256" key="9">
    <source>
        <dbReference type="ARBA" id="ARBA00023027"/>
    </source>
</evidence>
<feature type="binding site" evidence="12">
    <location>
        <position position="62"/>
    </location>
    <ligand>
        <name>[4Fe-4S] cluster</name>
        <dbReference type="ChEBI" id="CHEBI:49883"/>
        <label>2</label>
    </ligand>
</feature>
<dbReference type="PANTHER" id="PTHR10849:SF24">
    <property type="entry name" value="NADH-QUINONE OXIDOREDUCTASE SUBUNIT I 2"/>
    <property type="match status" value="1"/>
</dbReference>
<protein>
    <recommendedName>
        <fullName evidence="12">NADH-quinone oxidoreductase subunit I</fullName>
        <ecNumber evidence="12">7.1.1.-</ecNumber>
    </recommendedName>
    <alternativeName>
        <fullName evidence="12">NADH dehydrogenase I subunit I</fullName>
    </alternativeName>
    <alternativeName>
        <fullName evidence="12">NDH-1 subunit I</fullName>
    </alternativeName>
</protein>
<keyword evidence="7 12" id="KW-0408">Iron</keyword>
<comment type="cofactor">
    <cofactor evidence="12">
        <name>[4Fe-4S] cluster</name>
        <dbReference type="ChEBI" id="CHEBI:49883"/>
    </cofactor>
    <text evidence="12">Binds 2 [4Fe-4S] clusters per subunit.</text>
</comment>
<dbReference type="GO" id="GO:0048038">
    <property type="term" value="F:quinone binding"/>
    <property type="evidence" value="ECO:0007669"/>
    <property type="project" value="UniProtKB-KW"/>
</dbReference>
<evidence type="ECO:0000256" key="4">
    <source>
        <dbReference type="ARBA" id="ARBA00022723"/>
    </source>
</evidence>
<dbReference type="InterPro" id="IPR010226">
    <property type="entry name" value="NADH_quinone_OxRdtase_chainI"/>
</dbReference>
<keyword evidence="2 12" id="KW-0004">4Fe-4S</keyword>
<comment type="catalytic activity">
    <reaction evidence="12">
        <text>a quinone + NADH + 5 H(+)(in) = a quinol + NAD(+) + 4 H(+)(out)</text>
        <dbReference type="Rhea" id="RHEA:57888"/>
        <dbReference type="ChEBI" id="CHEBI:15378"/>
        <dbReference type="ChEBI" id="CHEBI:24646"/>
        <dbReference type="ChEBI" id="CHEBI:57540"/>
        <dbReference type="ChEBI" id="CHEBI:57945"/>
        <dbReference type="ChEBI" id="CHEBI:132124"/>
    </reaction>
</comment>
<keyword evidence="3 12" id="KW-0874">Quinone</keyword>
<evidence type="ECO:0000259" key="13">
    <source>
        <dbReference type="PROSITE" id="PS51379"/>
    </source>
</evidence>
<dbReference type="PANTHER" id="PTHR10849">
    <property type="entry name" value="NADH DEHYDROGENASE UBIQUINONE IRON-SULFUR PROTEIN 8, MITOCHONDRIAL"/>
    <property type="match status" value="1"/>
</dbReference>
<evidence type="ECO:0000256" key="8">
    <source>
        <dbReference type="ARBA" id="ARBA00023014"/>
    </source>
</evidence>
<feature type="binding site" evidence="12">
    <location>
        <position position="58"/>
    </location>
    <ligand>
        <name>[4Fe-4S] cluster</name>
        <dbReference type="ChEBI" id="CHEBI:49883"/>
        <label>1</label>
    </ligand>
</feature>
<comment type="subunit">
    <text evidence="12">NDH-1 is composed of 14 different subunits. Subunits NuoA, H, J, K, L, M, N constitute the membrane sector of the complex.</text>
</comment>
<evidence type="ECO:0000256" key="6">
    <source>
        <dbReference type="ARBA" id="ARBA00022967"/>
    </source>
</evidence>
<keyword evidence="10 12" id="KW-0830">Ubiquinone</keyword>
<feature type="binding site" evidence="12">
    <location>
        <position position="52"/>
    </location>
    <ligand>
        <name>[4Fe-4S] cluster</name>
        <dbReference type="ChEBI" id="CHEBI:49883"/>
        <label>1</label>
    </ligand>
</feature>
<dbReference type="AlphaFoldDB" id="A0A2T2WTM9"/>
<evidence type="ECO:0000256" key="3">
    <source>
        <dbReference type="ARBA" id="ARBA00022719"/>
    </source>
</evidence>
<accession>A0A2T2WTM9</accession>
<keyword evidence="5" id="KW-0677">Repeat</keyword>
<feature type="binding site" evidence="12">
    <location>
        <position position="55"/>
    </location>
    <ligand>
        <name>[4Fe-4S] cluster</name>
        <dbReference type="ChEBI" id="CHEBI:49883"/>
        <label>1</label>
    </ligand>
</feature>
<dbReference type="Gene3D" id="3.30.70.3270">
    <property type="match status" value="1"/>
</dbReference>
<feature type="binding site" evidence="12">
    <location>
        <position position="97"/>
    </location>
    <ligand>
        <name>[4Fe-4S] cluster</name>
        <dbReference type="ChEBI" id="CHEBI:49883"/>
        <label>2</label>
    </ligand>
</feature>
<evidence type="ECO:0000256" key="12">
    <source>
        <dbReference type="HAMAP-Rule" id="MF_01351"/>
    </source>
</evidence>
<feature type="binding site" evidence="12">
    <location>
        <position position="101"/>
    </location>
    <ligand>
        <name>[4Fe-4S] cluster</name>
        <dbReference type="ChEBI" id="CHEBI:49883"/>
        <label>1</label>
    </ligand>
</feature>
<feature type="domain" description="4Fe-4S ferredoxin-type" evidence="13">
    <location>
        <begin position="82"/>
        <end position="111"/>
    </location>
</feature>
<evidence type="ECO:0000313" key="14">
    <source>
        <dbReference type="EMBL" id="PSR25595.1"/>
    </source>
</evidence>
<evidence type="ECO:0000256" key="1">
    <source>
        <dbReference type="ARBA" id="ARBA00022475"/>
    </source>
</evidence>
<feature type="domain" description="4Fe-4S ferredoxin-type" evidence="13">
    <location>
        <begin position="43"/>
        <end position="72"/>
    </location>
</feature>